<dbReference type="InterPro" id="IPR031468">
    <property type="entry name" value="SMP_LBD"/>
</dbReference>
<dbReference type="CDD" id="cd00030">
    <property type="entry name" value="C2"/>
    <property type="match status" value="1"/>
</dbReference>
<dbReference type="GO" id="GO:0008289">
    <property type="term" value="F:lipid binding"/>
    <property type="evidence" value="ECO:0007669"/>
    <property type="project" value="UniProtKB-KW"/>
</dbReference>
<dbReference type="CDD" id="cd21678">
    <property type="entry name" value="SMP_TCB"/>
    <property type="match status" value="1"/>
</dbReference>
<evidence type="ECO:0000256" key="2">
    <source>
        <dbReference type="ARBA" id="ARBA00022448"/>
    </source>
</evidence>
<dbReference type="SMART" id="SM00239">
    <property type="entry name" value="C2"/>
    <property type="match status" value="5"/>
</dbReference>
<evidence type="ECO:0000313" key="10">
    <source>
        <dbReference type="Proteomes" id="UP000078561"/>
    </source>
</evidence>
<keyword evidence="4" id="KW-0446">Lipid-binding</keyword>
<feature type="domain" description="C2" evidence="7">
    <location>
        <begin position="1327"/>
        <end position="1442"/>
    </location>
</feature>
<evidence type="ECO:0000256" key="3">
    <source>
        <dbReference type="ARBA" id="ARBA00023055"/>
    </source>
</evidence>
<dbReference type="FunCoup" id="A0A168SBC9">
    <property type="interactions" value="54"/>
</dbReference>
<feature type="domain" description="C2" evidence="7">
    <location>
        <begin position="565"/>
        <end position="675"/>
    </location>
</feature>
<evidence type="ECO:0000256" key="6">
    <source>
        <dbReference type="SAM" id="MobiDB-lite"/>
    </source>
</evidence>
<dbReference type="EMBL" id="LT554888">
    <property type="protein sequence ID" value="SAM08188.1"/>
    <property type="molecule type" value="Genomic_DNA"/>
</dbReference>
<protein>
    <recommendedName>
        <fullName evidence="11">Tricalbin</fullName>
    </recommendedName>
</protein>
<dbReference type="Pfam" id="PF25669">
    <property type="entry name" value="SMP_MUG190-like"/>
    <property type="match status" value="1"/>
</dbReference>
<proteinExistence type="predicted"/>
<dbReference type="Gene3D" id="2.60.40.150">
    <property type="entry name" value="C2 domain"/>
    <property type="match status" value="5"/>
</dbReference>
<name>A0A168SBC9_ABSGL</name>
<dbReference type="GO" id="GO:0016020">
    <property type="term" value="C:membrane"/>
    <property type="evidence" value="ECO:0007669"/>
    <property type="project" value="UniProtKB-SubCell"/>
</dbReference>
<organism evidence="9">
    <name type="scientific">Absidia glauca</name>
    <name type="common">Pin mould</name>
    <dbReference type="NCBI Taxonomy" id="4829"/>
    <lineage>
        <taxon>Eukaryota</taxon>
        <taxon>Fungi</taxon>
        <taxon>Fungi incertae sedis</taxon>
        <taxon>Mucoromycota</taxon>
        <taxon>Mucoromycotina</taxon>
        <taxon>Mucoromycetes</taxon>
        <taxon>Mucorales</taxon>
        <taxon>Cunninghamellaceae</taxon>
        <taxon>Absidia</taxon>
    </lineage>
</organism>
<dbReference type="GO" id="GO:0006869">
    <property type="term" value="P:lipid transport"/>
    <property type="evidence" value="ECO:0007669"/>
    <property type="project" value="UniProtKB-KW"/>
</dbReference>
<feature type="domain" description="SMP-LTD" evidence="8">
    <location>
        <begin position="215"/>
        <end position="420"/>
    </location>
</feature>
<dbReference type="PIRSF" id="PIRSF037232">
    <property type="entry name" value="Tricalbin"/>
    <property type="match status" value="1"/>
</dbReference>
<feature type="domain" description="C2" evidence="7">
    <location>
        <begin position="1048"/>
        <end position="1171"/>
    </location>
</feature>
<evidence type="ECO:0000313" key="9">
    <source>
        <dbReference type="EMBL" id="SAM08188.1"/>
    </source>
</evidence>
<dbReference type="Pfam" id="PF24920">
    <property type="entry name" value="C2_TCB1"/>
    <property type="match status" value="1"/>
</dbReference>
<dbReference type="InterPro" id="IPR017147">
    <property type="entry name" value="Tricalbin"/>
</dbReference>
<evidence type="ECO:0008006" key="11">
    <source>
        <dbReference type="Google" id="ProtNLM"/>
    </source>
</evidence>
<dbReference type="InterPro" id="IPR052455">
    <property type="entry name" value="Tricalbin_domain"/>
</dbReference>
<feature type="region of interest" description="Disordered" evidence="6">
    <location>
        <begin position="1"/>
        <end position="74"/>
    </location>
</feature>
<reference evidence="9" key="1">
    <citation type="submission" date="2016-04" db="EMBL/GenBank/DDBJ databases">
        <authorList>
            <person name="Evans L.H."/>
            <person name="Alamgir A."/>
            <person name="Owens N."/>
            <person name="Weber N.D."/>
            <person name="Virtaneva K."/>
            <person name="Barbian K."/>
            <person name="Babar A."/>
            <person name="Rosenke K."/>
        </authorList>
    </citation>
    <scope>NUCLEOTIDE SEQUENCE [LARGE SCALE GENOMIC DNA]</scope>
    <source>
        <strain evidence="9">CBS 101.48</strain>
    </source>
</reference>
<evidence type="ECO:0000256" key="5">
    <source>
        <dbReference type="ARBA" id="ARBA00023136"/>
    </source>
</evidence>
<dbReference type="STRING" id="4829.A0A168SBC9"/>
<evidence type="ECO:0000259" key="8">
    <source>
        <dbReference type="PROSITE" id="PS51847"/>
    </source>
</evidence>
<feature type="compositionally biased region" description="Low complexity" evidence="6">
    <location>
        <begin position="1306"/>
        <end position="1323"/>
    </location>
</feature>
<feature type="region of interest" description="Disordered" evidence="6">
    <location>
        <begin position="1262"/>
        <end position="1338"/>
    </location>
</feature>
<keyword evidence="3" id="KW-0445">Lipid transport</keyword>
<dbReference type="Proteomes" id="UP000078561">
    <property type="component" value="Unassembled WGS sequence"/>
</dbReference>
<dbReference type="PANTHER" id="PTHR46980:SF2">
    <property type="entry name" value="TRICALBIN-1-RELATED"/>
    <property type="match status" value="1"/>
</dbReference>
<dbReference type="PROSITE" id="PS50004">
    <property type="entry name" value="C2"/>
    <property type="match status" value="5"/>
</dbReference>
<dbReference type="InParanoid" id="A0A168SBC9"/>
<dbReference type="InterPro" id="IPR037761">
    <property type="entry name" value="C2A_Tricalbin"/>
</dbReference>
<feature type="domain" description="C2" evidence="7">
    <location>
        <begin position="416"/>
        <end position="536"/>
    </location>
</feature>
<feature type="compositionally biased region" description="Gly residues" evidence="6">
    <location>
        <begin position="1262"/>
        <end position="1271"/>
    </location>
</feature>
<feature type="compositionally biased region" description="Basic and acidic residues" evidence="6">
    <location>
        <begin position="1"/>
        <end position="25"/>
    </location>
</feature>
<dbReference type="PROSITE" id="PS51847">
    <property type="entry name" value="SMP"/>
    <property type="match status" value="1"/>
</dbReference>
<evidence type="ECO:0000259" key="7">
    <source>
        <dbReference type="PROSITE" id="PS50004"/>
    </source>
</evidence>
<feature type="compositionally biased region" description="Basic and acidic residues" evidence="6">
    <location>
        <begin position="1289"/>
        <end position="1299"/>
    </location>
</feature>
<evidence type="ECO:0000256" key="4">
    <source>
        <dbReference type="ARBA" id="ARBA00023121"/>
    </source>
</evidence>
<feature type="domain" description="C2" evidence="7">
    <location>
        <begin position="690"/>
        <end position="813"/>
    </location>
</feature>
<keyword evidence="5" id="KW-0472">Membrane</keyword>
<dbReference type="CDD" id="cd04044">
    <property type="entry name" value="C2A_Tricalbin-like"/>
    <property type="match status" value="1"/>
</dbReference>
<gene>
    <name evidence="9" type="primary">ABSGL_13850.1 scaffold 14339</name>
</gene>
<dbReference type="SUPFAM" id="SSF49562">
    <property type="entry name" value="C2 domain (Calcium/lipid-binding domain, CaLB)"/>
    <property type="match status" value="5"/>
</dbReference>
<comment type="subcellular location">
    <subcellularLocation>
        <location evidence="1">Membrane</location>
    </subcellularLocation>
</comment>
<dbReference type="GO" id="GO:0061817">
    <property type="term" value="P:endoplasmic reticulum-plasma membrane tethering"/>
    <property type="evidence" value="ECO:0007669"/>
    <property type="project" value="InterPro"/>
</dbReference>
<dbReference type="GO" id="GO:0071944">
    <property type="term" value="C:cell periphery"/>
    <property type="evidence" value="ECO:0007669"/>
    <property type="project" value="UniProtKB-ARBA"/>
</dbReference>
<dbReference type="OMA" id="DHFYGDW"/>
<sequence>MDRPSADALNKEAAHLVKETTHPEAKVYTFDDQLSPEEKKNKVIEASSAPGPSLDNDNDISSPPGPALDNNTSLSGAVPGGFSVKNDTRCGWTDFSTLPNPGQDHLMAALKKSLTDDQIATIYAGSRLDDYLPDDGILAQFLSDAYYGQWFHNAGALTLAVVLTFILTKFGAGLFACLTVGAFLATYYQTSTRRLRRNIRDDVQRELTMRQLESDNESVNWMNHFMSRFWLIYEPVLSAQIIGAADAILSDNCPSFLDSIRLTTFTLGTKAPLIEFVKTYPRTEPNIVCMDWKVSFTPTDTTDISTRDLQSHVDPKIVLSIRLGKKMIGAGMPVLLEGIAFSGHMRLRIKMFNEFPHIQSVEACFLEKPMFDYILKPIGGEHLGFDINNIPGLQTFVQDQVHSNLGPMMYAPNVFTLDVAGMMAGADLDSANGVLALTIHSGNSLKTSDFLGSLDPYLTIHVGSEKSNELGRTKCIEDNNNPQWNETIFILLNSPTDMLYLNVKDRNVGRKDTDVGIASIDLKDLAENDNSLDGLSLSVLHGGKPAGEIKCDMHYFAVSAEEKQEDGTVIPAAESDTGIMQLMVYECKDLGTGRKVDAYAVVTIDGEEKVKTSTFKRSANPRWDKKTEAFVTDKTKTRLSVTIKENQLHGDSVLGTWQSTLAELEKSLDGGMGWFGLNGIAGKLHLGMKWKPTVMTGFAGGLGHGSYRPPIGVVRAHFYGAQGLKNVETLTGGKSDPYVRILTGMQVRDQTDYILDNLDPEWDTALYVPVHSLREDLVFEVMDYNDTSKDKSLGLVDFKLKQIVKETVVKETAQKVYEALEPVDRWMDLTNAQRKAGKGKIHCNVSFYPALELAKSAAEVTAIEEDSDQQAAAATDDKIVENDTQTDTLAANERQDKDVHGEDVIYESPDSNIIKLSNYSAGILTVKIHAAKVPGNQSKVVAELLVNSYEAQYKTLPQKGSVIDFTETGDAFVKELDFSNVVVQLVKYSQKKEQVIVGHCTLSMAKVLEIIMDQKRKESSEGDDSADLGQDFKLLNTDGGTIRLSFNYTPVVKYTLRPEESMENQGNLTITPVSASHLKSADRNGKSDPYVVFTLNGAKVYKTDVYKKTLNPEFNSKKETFVVPVPRRIGSQLEAVIYDWDQLGDNEELGRGLINFTNDALESFEAKEVVVPLSEGDSTLKVRLLWQPQLIKREREGTSLLNSTTRAFTSVPGHALGAGVSLAGDAVGLGGKVLGTGGRALGTGGKAVFGGVGKFGSGIRGLGSKMGGGGNPPQQRPSVINEAPSPPIDKSDEVTDKKSIVTNAGPSSTPSTSTTSQPLSPSTVDNRRSIDTVHSSSNMSTIRHNEAVKVHVIGARGLKDSLDCYVRVKNNNKRSLYKTNHIKKNGAPEWNESFMTNVKPTDKTLEFKVRTRGKLTDHDVGTATLSLDQGFDGWLPLIEGTGELNVRIEIPTPQTK</sequence>
<keyword evidence="2" id="KW-0813">Transport</keyword>
<dbReference type="InterPro" id="IPR035892">
    <property type="entry name" value="C2_domain_sf"/>
</dbReference>
<evidence type="ECO:0000256" key="1">
    <source>
        <dbReference type="ARBA" id="ARBA00004370"/>
    </source>
</evidence>
<accession>A0A168SBC9</accession>
<dbReference type="InterPro" id="IPR000008">
    <property type="entry name" value="C2_dom"/>
</dbReference>
<keyword evidence="10" id="KW-1185">Reference proteome</keyword>
<dbReference type="PANTHER" id="PTHR46980">
    <property type="entry name" value="TRICALBIN-1-RELATED"/>
    <property type="match status" value="1"/>
</dbReference>
<dbReference type="OrthoDB" id="1029639at2759"/>
<dbReference type="InterPro" id="IPR056910">
    <property type="entry name" value="TCB1-3_C2"/>
</dbReference>
<dbReference type="Pfam" id="PF00168">
    <property type="entry name" value="C2"/>
    <property type="match status" value="5"/>
</dbReference>